<organism evidence="7 8">
    <name type="scientific">Cordylochernes scorpioides</name>
    <dbReference type="NCBI Taxonomy" id="51811"/>
    <lineage>
        <taxon>Eukaryota</taxon>
        <taxon>Metazoa</taxon>
        <taxon>Ecdysozoa</taxon>
        <taxon>Arthropoda</taxon>
        <taxon>Chelicerata</taxon>
        <taxon>Arachnida</taxon>
        <taxon>Pseudoscorpiones</taxon>
        <taxon>Cheliferoidea</taxon>
        <taxon>Chernetidae</taxon>
        <taxon>Cordylochernes</taxon>
    </lineage>
</organism>
<dbReference type="InterPro" id="IPR001888">
    <property type="entry name" value="Transposase_1"/>
</dbReference>
<dbReference type="InterPro" id="IPR036443">
    <property type="entry name" value="Znf_RanBP2_sf"/>
</dbReference>
<dbReference type="PANTHER" id="PTHR46060:SF1">
    <property type="entry name" value="MARINER MOS1 TRANSPOSASE-LIKE PROTEIN"/>
    <property type="match status" value="1"/>
</dbReference>
<dbReference type="Pfam" id="PF00641">
    <property type="entry name" value="Zn_ribbon_RanBP"/>
    <property type="match status" value="5"/>
</dbReference>
<feature type="compositionally biased region" description="Low complexity" evidence="5">
    <location>
        <begin position="1061"/>
        <end position="1078"/>
    </location>
</feature>
<feature type="domain" description="RanBP2-type" evidence="6">
    <location>
        <begin position="927"/>
        <end position="956"/>
    </location>
</feature>
<name>A0ABY6K3W2_9ARAC</name>
<protein>
    <recommendedName>
        <fullName evidence="6">RanBP2-type domain-containing protein</fullName>
    </recommendedName>
</protein>
<feature type="compositionally biased region" description="Basic residues" evidence="5">
    <location>
        <begin position="892"/>
        <end position="903"/>
    </location>
</feature>
<dbReference type="SUPFAM" id="SSF90209">
    <property type="entry name" value="Ran binding protein zinc finger-like"/>
    <property type="match status" value="3"/>
</dbReference>
<feature type="region of interest" description="Disordered" evidence="5">
    <location>
        <begin position="424"/>
        <end position="447"/>
    </location>
</feature>
<feature type="region of interest" description="Disordered" evidence="5">
    <location>
        <begin position="476"/>
        <end position="505"/>
    </location>
</feature>
<feature type="compositionally biased region" description="Basic and acidic residues" evidence="5">
    <location>
        <begin position="490"/>
        <end position="502"/>
    </location>
</feature>
<proteinExistence type="predicted"/>
<keyword evidence="1" id="KW-0479">Metal-binding</keyword>
<dbReference type="InterPro" id="IPR041426">
    <property type="entry name" value="Mos1_HTH"/>
</dbReference>
<feature type="region of interest" description="Disordered" evidence="5">
    <location>
        <begin position="891"/>
        <end position="913"/>
    </location>
</feature>
<feature type="compositionally biased region" description="Polar residues" evidence="5">
    <location>
        <begin position="1010"/>
        <end position="1027"/>
    </location>
</feature>
<dbReference type="InterPro" id="IPR036397">
    <property type="entry name" value="RNaseH_sf"/>
</dbReference>
<gene>
    <name evidence="7" type="ORF">LAZ67_2001108</name>
</gene>
<dbReference type="PROSITE" id="PS01358">
    <property type="entry name" value="ZF_RANBP2_1"/>
    <property type="match status" value="3"/>
</dbReference>
<evidence type="ECO:0000313" key="7">
    <source>
        <dbReference type="EMBL" id="UYV62563.1"/>
    </source>
</evidence>
<feature type="domain" description="RanBP2-type" evidence="6">
    <location>
        <begin position="1139"/>
        <end position="1169"/>
    </location>
</feature>
<dbReference type="Gene3D" id="3.30.420.10">
    <property type="entry name" value="Ribonuclease H-like superfamily/Ribonuclease H"/>
    <property type="match status" value="1"/>
</dbReference>
<keyword evidence="2 4" id="KW-0863">Zinc-finger</keyword>
<dbReference type="InterPro" id="IPR055469">
    <property type="entry name" value="DUF7041"/>
</dbReference>
<evidence type="ECO:0000259" key="6">
    <source>
        <dbReference type="PROSITE" id="PS50199"/>
    </source>
</evidence>
<dbReference type="Pfam" id="PF23055">
    <property type="entry name" value="DUF7041"/>
    <property type="match status" value="1"/>
</dbReference>
<reference evidence="7 8" key="1">
    <citation type="submission" date="2022-01" db="EMBL/GenBank/DDBJ databases">
        <title>A chromosomal length assembly of Cordylochernes scorpioides.</title>
        <authorList>
            <person name="Zeh D."/>
            <person name="Zeh J."/>
        </authorList>
    </citation>
    <scope>NUCLEOTIDE SEQUENCE [LARGE SCALE GENOMIC DNA]</scope>
    <source>
        <strain evidence="7">IN4F17</strain>
        <tissue evidence="7">Whole Body</tissue>
    </source>
</reference>
<dbReference type="PROSITE" id="PS50199">
    <property type="entry name" value="ZF_RANBP2_2"/>
    <property type="match status" value="5"/>
</dbReference>
<evidence type="ECO:0000256" key="5">
    <source>
        <dbReference type="SAM" id="MobiDB-lite"/>
    </source>
</evidence>
<evidence type="ECO:0000313" key="8">
    <source>
        <dbReference type="Proteomes" id="UP001235939"/>
    </source>
</evidence>
<evidence type="ECO:0000256" key="4">
    <source>
        <dbReference type="PROSITE-ProRule" id="PRU00322"/>
    </source>
</evidence>
<dbReference type="InterPro" id="IPR001876">
    <property type="entry name" value="Znf_RanBP2"/>
</dbReference>
<dbReference type="EMBL" id="CP092864">
    <property type="protein sequence ID" value="UYV62563.1"/>
    <property type="molecule type" value="Genomic_DNA"/>
</dbReference>
<feature type="domain" description="RanBP2-type" evidence="6">
    <location>
        <begin position="838"/>
        <end position="868"/>
    </location>
</feature>
<feature type="domain" description="RanBP2-type" evidence="6">
    <location>
        <begin position="1178"/>
        <end position="1208"/>
    </location>
</feature>
<keyword evidence="8" id="KW-1185">Reference proteome</keyword>
<feature type="region of interest" description="Disordered" evidence="5">
    <location>
        <begin position="986"/>
        <end position="1027"/>
    </location>
</feature>
<evidence type="ECO:0000256" key="1">
    <source>
        <dbReference type="ARBA" id="ARBA00022723"/>
    </source>
</evidence>
<dbReference type="Pfam" id="PF01359">
    <property type="entry name" value="Transposase_1"/>
    <property type="match status" value="1"/>
</dbReference>
<dbReference type="InterPro" id="IPR052709">
    <property type="entry name" value="Transposase-MT_Hybrid"/>
</dbReference>
<feature type="domain" description="RanBP2-type" evidence="6">
    <location>
        <begin position="1099"/>
        <end position="1128"/>
    </location>
</feature>
<feature type="region of interest" description="Disordered" evidence="5">
    <location>
        <begin position="1061"/>
        <end position="1091"/>
    </location>
</feature>
<dbReference type="Gene3D" id="4.10.1060.10">
    <property type="entry name" value="Zinc finger, RanBP2-type"/>
    <property type="match status" value="4"/>
</dbReference>
<accession>A0ABY6K3W2</accession>
<evidence type="ECO:0000256" key="3">
    <source>
        <dbReference type="ARBA" id="ARBA00022833"/>
    </source>
</evidence>
<dbReference type="Gene3D" id="1.10.10.1450">
    <property type="match status" value="1"/>
</dbReference>
<keyword evidence="3" id="KW-0862">Zinc</keyword>
<sequence length="1267" mass="142422">MDQRTCIKFCVKNEIKCADAFRMLTVAYGEATLDRSNVYRWYKMFSEGREDVNDEERAGRPSTSTTDEKINEVEKMILANRRITVREVAEDLNISIGSGVVHHEFLPQGRTVNKEYYLQVMRNLREAIRQKRPDLWKNKNWLLHHDNAPAHTSLLVHDFLAKNNTLMMPQQPYSPDLAPCDFFLFPKLKRPMKGRRYATLDEIKTASKEELKNIFKNDFLKCFEDWKNRWDKCIISHGDYFEGDKIGVSAVWVEARFAISGITQESTKFNYLVFQLEPQIVENLWDIIQDSQSYNKYTTAKNRLVSIFKESEEKTLRKLLAGLELGDLKPTQLLRKMRTLKTDKEISEKVLQTLWMDKMPEIIKNILVVSEEGLDKLAEIADKIQEMNPRLQVNGTKNKDPAFEEMTATIASLKEEIATLKLESRTGQNRRSYSPRPGQRSRSRPRKYNPSGKYCYFHCRFGNLCRPDRCTSPCQWKKPSGNSIPLTEESSPKVEELPKEPEETVVLTEETSYKFEELLKEQEEKPAEESFPKFEELPKEAETIIPAEENAPIVEETPKEPEETLAEVKTSIEESSTLLQDPIHEIPEPSEQGMDSKNTEEVELLYAEQSTDSKMEENLDAEQGTESKVEEKLLIQKIGLRIPLEGKDGQLMKMMTGASNQGSSRTCNLPRPVPRKSILRNPKRLVVVESPLPSAANGRGHEEKNAAGSKRASWHGCAAILGNSKVPLPRESILEEQQQQAAAPEQVKSPVARWNWTCEHCQSEPCVLCALPKLGNASSSKAEFPSYHCEETPSVECQQTSQQPGLSPSPVTPPKKHDVWFFTRPLLSHFISPKHLPKLNSKWTCDKCHFFNIPSTKQCIICESSKNSNVGSERSLFSYLFGASKKGELLHSKRHKNRTRQKGAGKSQDSEEAVPLDDLLIIEEDPSSGGWTCKRCTYENAASLSCCEICESPRKLNIPATLPRNSFSLGFLADIKSSFNAIIAPSSASSNGGNSTAKRSKSFSEVPASRSLNNPSTSAHDTSSLAGDNSSKMWTCTNCTFSHNPYWLLICRNCDNPQENPDNNNRPDNARNNANNNPPEDPDEGPKPARRSRLIGAPLADEWTCVKCTLINAASDNFCIACGGSKLHSTRGAAARTLRHAESWACSQCTFRNPLSASKCNMCGAGGASTWRNHTLRGAGALWECSSCTFHNAAGSAVCEMCQTSRSLLSLRPEPATAGPCQGETELMEELRAVEENDARNRWQHIVDYCKQVPSVVFLSLGEHGNL</sequence>
<dbReference type="SMART" id="SM00547">
    <property type="entry name" value="ZnF_RBZ"/>
    <property type="match status" value="6"/>
</dbReference>
<dbReference type="Proteomes" id="UP001235939">
    <property type="component" value="Chromosome 02"/>
</dbReference>
<feature type="compositionally biased region" description="Low complexity" evidence="5">
    <location>
        <begin position="986"/>
        <end position="995"/>
    </location>
</feature>
<dbReference type="Pfam" id="PF17906">
    <property type="entry name" value="HTH_48"/>
    <property type="match status" value="1"/>
</dbReference>
<dbReference type="PANTHER" id="PTHR46060">
    <property type="entry name" value="MARINER MOS1 TRANSPOSASE-LIKE PROTEIN"/>
    <property type="match status" value="1"/>
</dbReference>
<evidence type="ECO:0000256" key="2">
    <source>
        <dbReference type="ARBA" id="ARBA00022771"/>
    </source>
</evidence>